<dbReference type="InterPro" id="IPR050563">
    <property type="entry name" value="4-hydroxybenzoyl-CoA_TE"/>
</dbReference>
<name>A0A4D7QRH6_9HYPH</name>
<dbReference type="Gene3D" id="3.10.129.10">
    <property type="entry name" value="Hotdog Thioesterase"/>
    <property type="match status" value="2"/>
</dbReference>
<dbReference type="Pfam" id="PF13279">
    <property type="entry name" value="4HBT_2"/>
    <property type="match status" value="2"/>
</dbReference>
<keyword evidence="2" id="KW-0378">Hydrolase</keyword>
<dbReference type="EMBL" id="CP039865">
    <property type="protein sequence ID" value="QCK87854.1"/>
    <property type="molecule type" value="Genomic_DNA"/>
</dbReference>
<dbReference type="Proteomes" id="UP000298588">
    <property type="component" value="Chromosome"/>
</dbReference>
<gene>
    <name evidence="3" type="ORF">E8L99_19890</name>
</gene>
<proteinExistence type="inferred from homology"/>
<protein>
    <submittedName>
        <fullName evidence="3">Thioesterase</fullName>
    </submittedName>
</protein>
<dbReference type="CDD" id="cd00586">
    <property type="entry name" value="4HBT"/>
    <property type="match status" value="1"/>
</dbReference>
<comment type="similarity">
    <text evidence="1">Belongs to the 4-hydroxybenzoyl-CoA thioesterase family.</text>
</comment>
<dbReference type="GO" id="GO:0047617">
    <property type="term" value="F:fatty acyl-CoA hydrolase activity"/>
    <property type="evidence" value="ECO:0007669"/>
    <property type="project" value="TreeGrafter"/>
</dbReference>
<evidence type="ECO:0000313" key="4">
    <source>
        <dbReference type="Proteomes" id="UP000298588"/>
    </source>
</evidence>
<accession>A0A4D7QRH6</accession>
<dbReference type="InterPro" id="IPR029069">
    <property type="entry name" value="HotDog_dom_sf"/>
</dbReference>
<evidence type="ECO:0000256" key="1">
    <source>
        <dbReference type="ARBA" id="ARBA00005953"/>
    </source>
</evidence>
<dbReference type="AlphaFoldDB" id="A0A4D7QRH6"/>
<evidence type="ECO:0000313" key="3">
    <source>
        <dbReference type="EMBL" id="QCK87854.1"/>
    </source>
</evidence>
<evidence type="ECO:0000256" key="2">
    <source>
        <dbReference type="ARBA" id="ARBA00022801"/>
    </source>
</evidence>
<dbReference type="SUPFAM" id="SSF54637">
    <property type="entry name" value="Thioesterase/thiol ester dehydrase-isomerase"/>
    <property type="match status" value="2"/>
</dbReference>
<dbReference type="OrthoDB" id="7597365at2"/>
<sequence length="399" mass="41474">MTTSNKGEGIVSDHHLIQTIVRRAQAGADHRLTAEAAASLAVDALAVHLAGQRFSVTGVSVARQQAALPKTGDVVACSLESAEGARLRLLVGGQAGAAYAADVSWSVTGEGASAPQMAVDPALPPIAATRTMRMDHCDQAGHVNVQVFLELVDDAIAALAGRSGLWAALKVIEARVQFKSELFCGDAVVVRSGVRQVSSESADIVHGLFHLASGRLAAVVETRCGVASAADLAALGALSEAWAVLPAARPPADPRPPGAPSSNAIESCRATIDAWDVDPDDNASMRGIIQLCSTGARQFLGAIGLDGLRFAREKITVAAVDYLVSLPIRPRLGQNVVLRTVPLGFSAKSMRFCHYILDADTGAVFGTVEIVGVMLDLATHQSTTIPTDVADTLKRLTAA</sequence>
<dbReference type="PANTHER" id="PTHR31793">
    <property type="entry name" value="4-HYDROXYBENZOYL-COA THIOESTERASE FAMILY MEMBER"/>
    <property type="match status" value="1"/>
</dbReference>
<keyword evidence="4" id="KW-1185">Reference proteome</keyword>
<dbReference type="KEGG" id="paqt:E8L99_19890"/>
<organism evidence="3 4">
    <name type="scientific">Phreatobacter aquaticus</name>
    <dbReference type="NCBI Taxonomy" id="2570229"/>
    <lineage>
        <taxon>Bacteria</taxon>
        <taxon>Pseudomonadati</taxon>
        <taxon>Pseudomonadota</taxon>
        <taxon>Alphaproteobacteria</taxon>
        <taxon>Hyphomicrobiales</taxon>
        <taxon>Phreatobacteraceae</taxon>
        <taxon>Phreatobacter</taxon>
    </lineage>
</organism>
<dbReference type="PANTHER" id="PTHR31793:SF27">
    <property type="entry name" value="NOVEL THIOESTERASE SUPERFAMILY DOMAIN AND SAPOSIN A-TYPE DOMAIN CONTAINING PROTEIN (0610012H03RIK)"/>
    <property type="match status" value="1"/>
</dbReference>
<reference evidence="3 4" key="1">
    <citation type="submission" date="2019-04" db="EMBL/GenBank/DDBJ databases">
        <title>Phreatobacter aquaticus sp. nov.</title>
        <authorList>
            <person name="Choi A."/>
            <person name="Baek K."/>
        </authorList>
    </citation>
    <scope>NUCLEOTIDE SEQUENCE [LARGE SCALE GENOMIC DNA]</scope>
    <source>
        <strain evidence="3 4">NMCR1094</strain>
    </source>
</reference>